<evidence type="ECO:0000256" key="1">
    <source>
        <dbReference type="SAM" id="Phobius"/>
    </source>
</evidence>
<evidence type="ECO:0000313" key="2">
    <source>
        <dbReference type="EMBL" id="PPK69284.1"/>
    </source>
</evidence>
<sequence>MSTVTFDTLKYVEALKNGGVPENQARAQSEALKEVLNTEVATKHDIKELELKSDTRFEKIQGEFTLVKWMIGFNLAMSVSILFKIFS</sequence>
<gene>
    <name evidence="2" type="ORF">B0F88_11070</name>
</gene>
<organism evidence="2 3">
    <name type="scientific">Methylobacter tundripaludum</name>
    <dbReference type="NCBI Taxonomy" id="173365"/>
    <lineage>
        <taxon>Bacteria</taxon>
        <taxon>Pseudomonadati</taxon>
        <taxon>Pseudomonadota</taxon>
        <taxon>Gammaproteobacteria</taxon>
        <taxon>Methylococcales</taxon>
        <taxon>Methylococcaceae</taxon>
        <taxon>Methylobacter</taxon>
    </lineage>
</organism>
<dbReference type="Proteomes" id="UP000238071">
    <property type="component" value="Unassembled WGS sequence"/>
</dbReference>
<proteinExistence type="predicted"/>
<reference evidence="2 3" key="1">
    <citation type="submission" date="2018-02" db="EMBL/GenBank/DDBJ databases">
        <title>Subsurface microbial communities from deep shales in Ohio and West Virginia, USA.</title>
        <authorList>
            <person name="Wrighton K."/>
        </authorList>
    </citation>
    <scope>NUCLEOTIDE SEQUENCE [LARGE SCALE GENOMIC DNA]</scope>
    <source>
        <strain evidence="2 3">OWC-G53F</strain>
    </source>
</reference>
<protein>
    <recommendedName>
        <fullName evidence="4">DUF1640 domain-containing protein</fullName>
    </recommendedName>
</protein>
<evidence type="ECO:0008006" key="4">
    <source>
        <dbReference type="Google" id="ProtNLM"/>
    </source>
</evidence>
<keyword evidence="3" id="KW-1185">Reference proteome</keyword>
<dbReference type="AlphaFoldDB" id="A0A2S6GVN8"/>
<keyword evidence="1" id="KW-0472">Membrane</keyword>
<comment type="caution">
    <text evidence="2">The sequence shown here is derived from an EMBL/GenBank/DDBJ whole genome shotgun (WGS) entry which is preliminary data.</text>
</comment>
<keyword evidence="1" id="KW-0812">Transmembrane</keyword>
<dbReference type="Gene3D" id="1.20.5.340">
    <property type="match status" value="1"/>
</dbReference>
<name>A0A2S6GVN8_9GAMM</name>
<evidence type="ECO:0000313" key="3">
    <source>
        <dbReference type="Proteomes" id="UP000238071"/>
    </source>
</evidence>
<dbReference type="OrthoDB" id="8139494at2"/>
<feature type="transmembrane region" description="Helical" evidence="1">
    <location>
        <begin position="66"/>
        <end position="86"/>
    </location>
</feature>
<dbReference type="RefSeq" id="WP_104424328.1">
    <property type="nucleotide sequence ID" value="NZ_PTIY01000010.1"/>
</dbReference>
<keyword evidence="1" id="KW-1133">Transmembrane helix</keyword>
<accession>A0A2S6GVN8</accession>
<dbReference type="EMBL" id="PTIY01000010">
    <property type="protein sequence ID" value="PPK69284.1"/>
    <property type="molecule type" value="Genomic_DNA"/>
</dbReference>